<evidence type="ECO:0000313" key="3">
    <source>
        <dbReference type="EMBL" id="QCI65522.1"/>
    </source>
</evidence>
<dbReference type="Pfam" id="PF10145">
    <property type="entry name" value="PhageMin_Tail"/>
    <property type="match status" value="1"/>
</dbReference>
<dbReference type="NCBIfam" id="TIGR01760">
    <property type="entry name" value="tape_meas_TP901"/>
    <property type="match status" value="1"/>
</dbReference>
<dbReference type="EMBL" id="CP039690">
    <property type="protein sequence ID" value="QCI65522.1"/>
    <property type="molecule type" value="Genomic_DNA"/>
</dbReference>
<dbReference type="InterPro" id="IPR010090">
    <property type="entry name" value="Phage_tape_meas"/>
</dbReference>
<evidence type="ECO:0000313" key="4">
    <source>
        <dbReference type="Proteomes" id="UP000298781"/>
    </source>
</evidence>
<dbReference type="Proteomes" id="UP000298781">
    <property type="component" value="Chromosome"/>
</dbReference>
<gene>
    <name evidence="3" type="ORF">E8M01_15700</name>
</gene>
<feature type="region of interest" description="Disordered" evidence="1">
    <location>
        <begin position="401"/>
        <end position="453"/>
    </location>
</feature>
<dbReference type="KEGG" id="pstg:E8M01_15700"/>
<protein>
    <submittedName>
        <fullName evidence="3">Phage tail tape measure protein</fullName>
    </submittedName>
</protein>
<organism evidence="3 4">
    <name type="scientific">Phreatobacter stygius</name>
    <dbReference type="NCBI Taxonomy" id="1940610"/>
    <lineage>
        <taxon>Bacteria</taxon>
        <taxon>Pseudomonadati</taxon>
        <taxon>Pseudomonadota</taxon>
        <taxon>Alphaproteobacteria</taxon>
        <taxon>Hyphomicrobiales</taxon>
        <taxon>Phreatobacteraceae</taxon>
        <taxon>Phreatobacter</taxon>
    </lineage>
</organism>
<name>A0A4D7BBQ9_9HYPH</name>
<proteinExistence type="predicted"/>
<dbReference type="OrthoDB" id="8019720at2"/>
<dbReference type="AlphaFoldDB" id="A0A4D7BBQ9"/>
<reference evidence="3 4" key="1">
    <citation type="submission" date="2019-04" db="EMBL/GenBank/DDBJ databases">
        <title>Phreatobacter aquaticus sp. nov.</title>
        <authorList>
            <person name="Choi A."/>
        </authorList>
    </citation>
    <scope>NUCLEOTIDE SEQUENCE [LARGE SCALE GENOMIC DNA]</scope>
    <source>
        <strain evidence="3 4">KCTC 52518</strain>
    </source>
</reference>
<sequence length="669" mass="68971">MAETPSSPSAPGGMLRRLWDYIGGPVYDTAKHGLEVATELDRTMVDLGRVTRATGDELEADRETLQRTARNTGLATKDIAGIMTAGLRGSRPAADRTRFTEYGARAAVAWGADSAETGRALAHAGRALQASQPQLERVTDTATAGAHAVNAAPLDMMSLVGKVGREGRGMGLSPDQLVPYGAAMHVAGVETDDAATGLNALFGALGNRGNRGEEFAGAFRRAGIDLGQFDRQRARDPNGAINRYLETVRGMTDVAKRRKFLNDTVGESAADAIERLAEENPRRREIEHDLAARGTAGTVDREFAQARGSNSGEIDRSRRLFDDVTGRAGRRALDGIGVGAGAVNRQAEAEYPTTAEAVAAGRARILREEIAGLDRDIAEARRDGGLAGRVPGLEQTRAAKQAELAAAQRAAAGPPGANDGTASAAVPGSRPGDAPGMPGAPVPMPRPAEAEAQYPQTPATLRAEFGIVQAEQATALAEADRLRNGGAAFNAPERAQYQRIWERIGALEALGTALDQRIRAMTPAASPAGAAGANLPGAATRPSTGAAPAPVPPILESPGGPVQPLPMLGGQAPDAGSSTGPFTPLPMSGGTVRPNADNWTLPTRASLDGGEAGGHGNGLSGARGAPVSVAITMGGVTVAQHGLSVAELAQELGTRIAQRLNGSLHEAHA</sequence>
<evidence type="ECO:0000259" key="2">
    <source>
        <dbReference type="Pfam" id="PF10145"/>
    </source>
</evidence>
<feature type="domain" description="Phage tail tape measure protein" evidence="2">
    <location>
        <begin position="63"/>
        <end position="263"/>
    </location>
</feature>
<keyword evidence="4" id="KW-1185">Reference proteome</keyword>
<dbReference type="RefSeq" id="WP_136960968.1">
    <property type="nucleotide sequence ID" value="NZ_CP039690.1"/>
</dbReference>
<feature type="compositionally biased region" description="Low complexity" evidence="1">
    <location>
        <begin position="526"/>
        <end position="539"/>
    </location>
</feature>
<feature type="region of interest" description="Disordered" evidence="1">
    <location>
        <begin position="526"/>
        <end position="561"/>
    </location>
</feature>
<evidence type="ECO:0000256" key="1">
    <source>
        <dbReference type="SAM" id="MobiDB-lite"/>
    </source>
</evidence>
<feature type="compositionally biased region" description="Low complexity" evidence="1">
    <location>
        <begin position="401"/>
        <end position="417"/>
    </location>
</feature>
<accession>A0A4D7BBQ9</accession>